<organism evidence="1 2">
    <name type="scientific">Intestinirhabdus alba</name>
    <dbReference type="NCBI Taxonomy" id="2899544"/>
    <lineage>
        <taxon>Bacteria</taxon>
        <taxon>Pseudomonadati</taxon>
        <taxon>Pseudomonadota</taxon>
        <taxon>Gammaproteobacteria</taxon>
        <taxon>Enterobacterales</taxon>
        <taxon>Enterobacteriaceae</taxon>
        <taxon>Intestinirhabdus</taxon>
    </lineage>
</organism>
<dbReference type="PROSITE" id="PS51257">
    <property type="entry name" value="PROKAR_LIPOPROTEIN"/>
    <property type="match status" value="1"/>
</dbReference>
<evidence type="ECO:0000313" key="2">
    <source>
        <dbReference type="Proteomes" id="UP000477739"/>
    </source>
</evidence>
<reference evidence="1 2" key="1">
    <citation type="submission" date="2019-11" db="EMBL/GenBank/DDBJ databases">
        <title>Escherichia alba sp. nov. isolated from the gut of plastic-eating superworms Zophobas atratus.</title>
        <authorList>
            <person name="Yang Y."/>
        </authorList>
    </citation>
    <scope>NUCLEOTIDE SEQUENCE [LARGE SCALE GENOMIC DNA]</scope>
    <source>
        <strain evidence="2">BIT-B35</strain>
    </source>
</reference>
<dbReference type="InterPro" id="IPR017734">
    <property type="entry name" value="T6SS_SciN"/>
</dbReference>
<dbReference type="RefSeq" id="WP_155108322.1">
    <property type="nucleotide sequence ID" value="NZ_WMJZ01000012.1"/>
</dbReference>
<dbReference type="OrthoDB" id="5471061at2"/>
<dbReference type="AlphaFoldDB" id="A0A6L6IKP1"/>
<keyword evidence="1" id="KW-0449">Lipoprotein</keyword>
<sequence length="178" mass="20375">MFSKRGIRQYYPRVLKSLLVFLLAGFLFSCSSPGEYKPAPGEIKINLFADSDVNPNEQGEPAPLYVFIYNVKEPDVFNNADFFEIINDNSKPLQAAASKIYEAILQPGEQRSVLIRPDGEIGTLGFIGAYRNLNDSVWMMNWTFPKKKRAWWQRIFSNDAPELNAWFQKTAITIKKVD</sequence>
<proteinExistence type="predicted"/>
<dbReference type="Pfam" id="PF12790">
    <property type="entry name" value="T6SS-SciN"/>
    <property type="match status" value="1"/>
</dbReference>
<dbReference type="EMBL" id="WMJZ01000012">
    <property type="protein sequence ID" value="MTH46705.1"/>
    <property type="molecule type" value="Genomic_DNA"/>
</dbReference>
<accession>A0A6L6IKP1</accession>
<dbReference type="Gene3D" id="2.60.40.4150">
    <property type="entry name" value="Type VI secretion system, lipoprotein SciN"/>
    <property type="match status" value="1"/>
</dbReference>
<protein>
    <submittedName>
        <fullName evidence="1">Type VI secretion system lipoprotein TssJ</fullName>
    </submittedName>
</protein>
<dbReference type="PANTHER" id="PTHR37625:SF4">
    <property type="entry name" value="OUTER MEMBRANE LIPOPROTEIN"/>
    <property type="match status" value="1"/>
</dbReference>
<dbReference type="PANTHER" id="PTHR37625">
    <property type="entry name" value="OUTER MEMBRANE LIPOPROTEIN-RELATED"/>
    <property type="match status" value="1"/>
</dbReference>
<comment type="caution">
    <text evidence="1">The sequence shown here is derived from an EMBL/GenBank/DDBJ whole genome shotgun (WGS) entry which is preliminary data.</text>
</comment>
<dbReference type="Proteomes" id="UP000477739">
    <property type="component" value="Unassembled WGS sequence"/>
</dbReference>
<gene>
    <name evidence="1" type="primary">tssJ</name>
    <name evidence="1" type="ORF">GJV78_10670</name>
</gene>
<dbReference type="NCBIfam" id="TIGR03352">
    <property type="entry name" value="VI_chp_3"/>
    <property type="match status" value="1"/>
</dbReference>
<dbReference type="InterPro" id="IPR038706">
    <property type="entry name" value="Type_VI_SciN-like_sf"/>
</dbReference>
<evidence type="ECO:0000313" key="1">
    <source>
        <dbReference type="EMBL" id="MTH46705.1"/>
    </source>
</evidence>
<keyword evidence="2" id="KW-1185">Reference proteome</keyword>
<name>A0A6L6IKP1_9ENTR</name>